<dbReference type="AlphaFoldDB" id="A0A231S2R8"/>
<keyword evidence="2" id="KW-1185">Reference proteome</keyword>
<organism evidence="1 2">
    <name type="scientific">Priestia filamentosa</name>
    <dbReference type="NCBI Taxonomy" id="1402861"/>
    <lineage>
        <taxon>Bacteria</taxon>
        <taxon>Bacillati</taxon>
        <taxon>Bacillota</taxon>
        <taxon>Bacilli</taxon>
        <taxon>Bacillales</taxon>
        <taxon>Bacillaceae</taxon>
        <taxon>Priestia</taxon>
    </lineage>
</organism>
<sequence>MKDISSTAIGRRILLNNNQRGEIVFINQNDLSKPLIRLDENASFLDLSEKNDLYIAEIL</sequence>
<dbReference type="OrthoDB" id="9759601at2"/>
<accession>A0A0H4KAT5</accession>
<name>A0A231S2R8_9BACI</name>
<dbReference type="KEGG" id="beo:BEH_00040"/>
<accession>A0A231S2R8</accession>
<dbReference type="GeneID" id="93703677"/>
<dbReference type="Proteomes" id="UP000036202">
    <property type="component" value="Chromosome"/>
</dbReference>
<reference evidence="2" key="2">
    <citation type="submission" date="2015-06" db="EMBL/GenBank/DDBJ databases">
        <title>Genome Sequence of Bacillus endophyticus and Analysis of its Companion Mechanism in the Ketogulonigenium vulgare-Bacillus strain Consortium.</title>
        <authorList>
            <person name="Jia N."/>
            <person name="Du J."/>
            <person name="Ding M.-Z."/>
            <person name="Gao F."/>
            <person name="Yuan Y.-J."/>
        </authorList>
    </citation>
    <scope>NUCLEOTIDE SEQUENCE [LARGE SCALE GENOMIC DNA]</scope>
    <source>
        <strain evidence="2">Hbe603</strain>
    </source>
</reference>
<proteinExistence type="predicted"/>
<dbReference type="RefSeq" id="WP_019394651.1">
    <property type="nucleotide sequence ID" value="NZ_ALIM01000035.1"/>
</dbReference>
<evidence type="ECO:0000313" key="1">
    <source>
        <dbReference type="EMBL" id="AKO90695.1"/>
    </source>
</evidence>
<dbReference type="EMBL" id="CP011974">
    <property type="protein sequence ID" value="AKO90695.1"/>
    <property type="molecule type" value="Genomic_DNA"/>
</dbReference>
<reference evidence="1 2" key="1">
    <citation type="journal article" date="2015" name="PLoS ONE">
        <title>Genome Sequence of Bacillus endophyticus and Analysis of Its Companion Mechanism in the Ketogulonigenium vulgare-Bacillus Strain Consortium.</title>
        <authorList>
            <person name="Jia N."/>
            <person name="Du J."/>
            <person name="Ding M.Z."/>
            <person name="Gao F."/>
            <person name="Yuan Y.J."/>
        </authorList>
    </citation>
    <scope>NUCLEOTIDE SEQUENCE [LARGE SCALE GENOMIC DNA]</scope>
    <source>
        <strain evidence="1 2">Hbe603</strain>
    </source>
</reference>
<gene>
    <name evidence="1" type="ORF">BEH_00040</name>
</gene>
<evidence type="ECO:0000313" key="2">
    <source>
        <dbReference type="Proteomes" id="UP000036202"/>
    </source>
</evidence>
<dbReference type="PATRIC" id="fig|135735.6.peg.9"/>
<protein>
    <submittedName>
        <fullName evidence="1">Uncharacterized protein</fullName>
    </submittedName>
</protein>